<proteinExistence type="predicted"/>
<dbReference type="EMBL" id="BGPR01000579">
    <property type="protein sequence ID" value="GBM27235.1"/>
    <property type="molecule type" value="Genomic_DNA"/>
</dbReference>
<dbReference type="Proteomes" id="UP000499080">
    <property type="component" value="Unassembled WGS sequence"/>
</dbReference>
<protein>
    <submittedName>
        <fullName evidence="1">Uncharacterized protein</fullName>
    </submittedName>
</protein>
<accession>A0A4Y2EH81</accession>
<comment type="caution">
    <text evidence="1">The sequence shown here is derived from an EMBL/GenBank/DDBJ whole genome shotgun (WGS) entry which is preliminary data.</text>
</comment>
<reference evidence="1 2" key="1">
    <citation type="journal article" date="2019" name="Sci. Rep.">
        <title>Orb-weaving spider Araneus ventricosus genome elucidates the spidroin gene catalogue.</title>
        <authorList>
            <person name="Kono N."/>
            <person name="Nakamura H."/>
            <person name="Ohtoshi R."/>
            <person name="Moran D.A.P."/>
            <person name="Shinohara A."/>
            <person name="Yoshida Y."/>
            <person name="Fujiwara M."/>
            <person name="Mori M."/>
            <person name="Tomita M."/>
            <person name="Arakawa K."/>
        </authorList>
    </citation>
    <scope>NUCLEOTIDE SEQUENCE [LARGE SCALE GENOMIC DNA]</scope>
</reference>
<sequence length="142" mass="15883">MGGISVLYGGYLKISHLNFVRRLRVFFVAYSLASYYTTTIPFESLPLRLFLNACLGLSNMYQLKLTDFPYSGQSMNRRPSPSISSVILTFCHEAHECYFGPDLLILSLGQMTKTTPELATPPPPSFCVTPVRGRLATTYDIV</sequence>
<gene>
    <name evidence="1" type="ORF">AVEN_255098_1</name>
</gene>
<dbReference type="AlphaFoldDB" id="A0A4Y2EH81"/>
<keyword evidence="2" id="KW-1185">Reference proteome</keyword>
<evidence type="ECO:0000313" key="2">
    <source>
        <dbReference type="Proteomes" id="UP000499080"/>
    </source>
</evidence>
<name>A0A4Y2EH81_ARAVE</name>
<evidence type="ECO:0000313" key="1">
    <source>
        <dbReference type="EMBL" id="GBM27235.1"/>
    </source>
</evidence>
<organism evidence="1 2">
    <name type="scientific">Araneus ventricosus</name>
    <name type="common">Orbweaver spider</name>
    <name type="synonym">Epeira ventricosa</name>
    <dbReference type="NCBI Taxonomy" id="182803"/>
    <lineage>
        <taxon>Eukaryota</taxon>
        <taxon>Metazoa</taxon>
        <taxon>Ecdysozoa</taxon>
        <taxon>Arthropoda</taxon>
        <taxon>Chelicerata</taxon>
        <taxon>Arachnida</taxon>
        <taxon>Araneae</taxon>
        <taxon>Araneomorphae</taxon>
        <taxon>Entelegynae</taxon>
        <taxon>Araneoidea</taxon>
        <taxon>Araneidae</taxon>
        <taxon>Araneus</taxon>
    </lineage>
</organism>